<accession>A0AAE0SD91</accession>
<feature type="coiled-coil region" evidence="1">
    <location>
        <begin position="318"/>
        <end position="362"/>
    </location>
</feature>
<keyword evidence="4" id="KW-1185">Reference proteome</keyword>
<dbReference type="EMBL" id="JAEAOA010001155">
    <property type="protein sequence ID" value="KAK3589195.1"/>
    <property type="molecule type" value="Genomic_DNA"/>
</dbReference>
<feature type="coiled-coil region" evidence="1">
    <location>
        <begin position="223"/>
        <end position="250"/>
    </location>
</feature>
<reference evidence="3" key="1">
    <citation type="journal article" date="2021" name="Genome Biol. Evol.">
        <title>A High-Quality Reference Genome for a Parasitic Bivalve with Doubly Uniparental Inheritance (Bivalvia: Unionida).</title>
        <authorList>
            <person name="Smith C.H."/>
        </authorList>
    </citation>
    <scope>NUCLEOTIDE SEQUENCE</scope>
    <source>
        <strain evidence="3">CHS0354</strain>
    </source>
</reference>
<reference evidence="3" key="3">
    <citation type="submission" date="2023-05" db="EMBL/GenBank/DDBJ databases">
        <authorList>
            <person name="Smith C.H."/>
        </authorList>
    </citation>
    <scope>NUCLEOTIDE SEQUENCE</scope>
    <source>
        <strain evidence="3">CHS0354</strain>
        <tissue evidence="3">Mantle</tissue>
    </source>
</reference>
<feature type="region of interest" description="Disordered" evidence="2">
    <location>
        <begin position="1"/>
        <end position="41"/>
    </location>
</feature>
<sequence length="702" mass="80841">MSGGNFSSEFNMTGVQNSQDQKCDASSISNSESDGKEYVKSEERLLSHASVKIEPTKLETEGNGLGCKVTKNWCKAICWKLKKQVKRIVSSKADTDSSSDESISDEKEIFQTNQQRSLNLHMIKTPSDVTRNKSNKYFKSKKNLTNSGSKDVEKKIESCESVKCKKIPQPSMYMSKEVMKDTQRHEVENVVEEGREVLPDIFQEDLKNLNISEILDSDIKDEMHDEHSTYEDWKEKIEALEKACYILKDKDSLALFKLLVGIITKEELAEHSTYEDWKEKIEALEKACYILKDKDSLALFKLLVGIITIEEPAEHSTYEDWKEKIEAVEKACNILKDKLSTFEDWKETIESVEKACNILKDKFYNYEVMKKKFEAVENACTILKLKIDKRYQRHFSDASYDRSLVKIGATDLENLEVSNMQLWNKTGQSKVGKKPLEINFDRQMQSSMDAYKDALTDAGLKEKLLNATAGVRSEHESTIKIMLYRAVIRNETDRMMIIIDMAFSEAKHLFGLERAWIFLYLLDDELFHFGSAGVISTFVPNMDKSAVRQHVIYFTEHVCDMMNRLMTLLLGCPDSERLQQMSVQDFISLMQSVINTTLTTQTKGGKKLSLKENTFITVNSKEFERALGDVIPGADLDRHGDEVITNRVVDTRLERTQASERRENRPLYPIYFPSDCRLFIHIPTESGSYWHQMDKQRANRIR</sequence>
<protein>
    <submittedName>
        <fullName evidence="3">Uncharacterized protein</fullName>
    </submittedName>
</protein>
<evidence type="ECO:0000256" key="2">
    <source>
        <dbReference type="SAM" id="MobiDB-lite"/>
    </source>
</evidence>
<keyword evidence="1" id="KW-0175">Coiled coil</keyword>
<evidence type="ECO:0000256" key="1">
    <source>
        <dbReference type="SAM" id="Coils"/>
    </source>
</evidence>
<name>A0AAE0SD91_9BIVA</name>
<reference evidence="3" key="2">
    <citation type="journal article" date="2021" name="Genome Biol. Evol.">
        <title>Developing a high-quality reference genome for a parasitic bivalve with doubly uniparental inheritance (Bivalvia: Unionida).</title>
        <authorList>
            <person name="Smith C.H."/>
        </authorList>
    </citation>
    <scope>NUCLEOTIDE SEQUENCE</scope>
    <source>
        <strain evidence="3">CHS0354</strain>
        <tissue evidence="3">Mantle</tissue>
    </source>
</reference>
<organism evidence="3 4">
    <name type="scientific">Potamilus streckersoni</name>
    <dbReference type="NCBI Taxonomy" id="2493646"/>
    <lineage>
        <taxon>Eukaryota</taxon>
        <taxon>Metazoa</taxon>
        <taxon>Spiralia</taxon>
        <taxon>Lophotrochozoa</taxon>
        <taxon>Mollusca</taxon>
        <taxon>Bivalvia</taxon>
        <taxon>Autobranchia</taxon>
        <taxon>Heteroconchia</taxon>
        <taxon>Palaeoheterodonta</taxon>
        <taxon>Unionida</taxon>
        <taxon>Unionoidea</taxon>
        <taxon>Unionidae</taxon>
        <taxon>Ambleminae</taxon>
        <taxon>Lampsilini</taxon>
        <taxon>Potamilus</taxon>
    </lineage>
</organism>
<comment type="caution">
    <text evidence="3">The sequence shown here is derived from an EMBL/GenBank/DDBJ whole genome shotgun (WGS) entry which is preliminary data.</text>
</comment>
<proteinExistence type="predicted"/>
<dbReference type="Proteomes" id="UP001195483">
    <property type="component" value="Unassembled WGS sequence"/>
</dbReference>
<evidence type="ECO:0000313" key="3">
    <source>
        <dbReference type="EMBL" id="KAK3589195.1"/>
    </source>
</evidence>
<evidence type="ECO:0000313" key="4">
    <source>
        <dbReference type="Proteomes" id="UP001195483"/>
    </source>
</evidence>
<gene>
    <name evidence="3" type="ORF">CHS0354_018910</name>
</gene>
<feature type="compositionally biased region" description="Polar residues" evidence="2">
    <location>
        <begin position="1"/>
        <end position="32"/>
    </location>
</feature>
<dbReference type="AlphaFoldDB" id="A0AAE0SD91"/>